<sequence length="187" mass="21374">SKCESPRSVPQARATSPALQPLADNNEPDGVYRIIQMTAHPQYCGKRTRVHLNAFKWTSTEPPTNVRALAHNILKLGALPGMTTSVSVLDPEPEAIKIWTLLFTEDLLADITQWTNAEIEYYRAEDESRKHQSKFRLVDMVGMKVFFDDLIFITIYEANHENYTDKFLGLIYRTIMSPDRLEVLLSC</sequence>
<evidence type="ECO:0000256" key="1">
    <source>
        <dbReference type="SAM" id="MobiDB-lite"/>
    </source>
</evidence>
<comment type="caution">
    <text evidence="2">The sequence shown here is derived from an EMBL/GenBank/DDBJ whole genome shotgun (WGS) entry which is preliminary data.</text>
</comment>
<dbReference type="AlphaFoldDB" id="A0ABD2N1A3"/>
<gene>
    <name evidence="2" type="ORF">HHI36_013907</name>
</gene>
<keyword evidence="3" id="KW-1185">Reference proteome</keyword>
<evidence type="ECO:0000313" key="2">
    <source>
        <dbReference type="EMBL" id="KAL3272425.1"/>
    </source>
</evidence>
<dbReference type="Proteomes" id="UP001516400">
    <property type="component" value="Unassembled WGS sequence"/>
</dbReference>
<feature type="non-terminal residue" evidence="2">
    <location>
        <position position="1"/>
    </location>
</feature>
<protein>
    <submittedName>
        <fullName evidence="2">Uncharacterized protein</fullName>
    </submittedName>
</protein>
<dbReference type="EMBL" id="JABFTP020000062">
    <property type="protein sequence ID" value="KAL3272425.1"/>
    <property type="molecule type" value="Genomic_DNA"/>
</dbReference>
<evidence type="ECO:0000313" key="3">
    <source>
        <dbReference type="Proteomes" id="UP001516400"/>
    </source>
</evidence>
<accession>A0ABD2N1A3</accession>
<name>A0ABD2N1A3_9CUCU</name>
<reference evidence="2 3" key="1">
    <citation type="journal article" date="2021" name="BMC Biol.">
        <title>Horizontally acquired antibacterial genes associated with adaptive radiation of ladybird beetles.</title>
        <authorList>
            <person name="Li H.S."/>
            <person name="Tang X.F."/>
            <person name="Huang Y.H."/>
            <person name="Xu Z.Y."/>
            <person name="Chen M.L."/>
            <person name="Du X.Y."/>
            <person name="Qiu B.Y."/>
            <person name="Chen P.T."/>
            <person name="Zhang W."/>
            <person name="Slipinski A."/>
            <person name="Escalona H.E."/>
            <person name="Waterhouse R.M."/>
            <person name="Zwick A."/>
            <person name="Pang H."/>
        </authorList>
    </citation>
    <scope>NUCLEOTIDE SEQUENCE [LARGE SCALE GENOMIC DNA]</scope>
    <source>
        <strain evidence="2">SYSU2018</strain>
    </source>
</reference>
<organism evidence="2 3">
    <name type="scientific">Cryptolaemus montrouzieri</name>
    <dbReference type="NCBI Taxonomy" id="559131"/>
    <lineage>
        <taxon>Eukaryota</taxon>
        <taxon>Metazoa</taxon>
        <taxon>Ecdysozoa</taxon>
        <taxon>Arthropoda</taxon>
        <taxon>Hexapoda</taxon>
        <taxon>Insecta</taxon>
        <taxon>Pterygota</taxon>
        <taxon>Neoptera</taxon>
        <taxon>Endopterygota</taxon>
        <taxon>Coleoptera</taxon>
        <taxon>Polyphaga</taxon>
        <taxon>Cucujiformia</taxon>
        <taxon>Coccinelloidea</taxon>
        <taxon>Coccinellidae</taxon>
        <taxon>Scymninae</taxon>
        <taxon>Scymnini</taxon>
        <taxon>Cryptolaemus</taxon>
    </lineage>
</organism>
<feature type="region of interest" description="Disordered" evidence="1">
    <location>
        <begin position="1"/>
        <end position="25"/>
    </location>
</feature>
<proteinExistence type="predicted"/>